<evidence type="ECO:0000256" key="3">
    <source>
        <dbReference type="ARBA" id="ARBA00022741"/>
    </source>
</evidence>
<feature type="compositionally biased region" description="Acidic residues" evidence="8">
    <location>
        <begin position="431"/>
        <end position="440"/>
    </location>
</feature>
<dbReference type="PANTHER" id="PTHR12172:SF0">
    <property type="entry name" value="CELL CYCLE CHECKPOINT PROTEIN RAD17"/>
    <property type="match status" value="1"/>
</dbReference>
<name>A0A843TMG2_COLES</name>
<sequence length="440" mass="49697">MEEVPVVVVSSSDAEEEGRSGGGASVWRGRSSKRKMSRPRAAPGGGKRRRTRKKGEGPSTGEHQQRAEQVDFDFLSEDFFECLGGLHPVPDTKELWVDKYKPSSLAELAVNKKKVEEVRLWLEERVRATKVNFNPVNCTNRKMFGITLFLLLDKLELENLPPFMSLLHNLELNYVNGELPHQPCGKSTSIIPIQVSWFFHASTGYCFLFNIQIEIFFPCLMIFYYIPGSNVGSLKEKFRRLQLKMDAPENVLYQAHAQARPIVDFLHENVLDFLSDEAIDDAWTVASYLSDADCLLATSISKTWSQITKGSDGPEILSQSVAASVSVRGVLFGNSQPLPSRWHSIRRPKLWQIEQSSRRNKNLIASEGFQTCSFTLTTISDVATEYKPMIRWLGSVSPQHPLLHEQLLQSCSVESGDIDGDCSEIDHSPREDEDDDIEEW</sequence>
<feature type="compositionally biased region" description="Low complexity" evidence="8">
    <location>
        <begin position="1"/>
        <end position="12"/>
    </location>
</feature>
<keyword evidence="6" id="KW-0539">Nucleus</keyword>
<dbReference type="InterPro" id="IPR004582">
    <property type="entry name" value="Checkpoint_prot_Rad17_Rad24"/>
</dbReference>
<keyword evidence="7" id="KW-0131">Cell cycle</keyword>
<evidence type="ECO:0000313" key="10">
    <source>
        <dbReference type="Proteomes" id="UP000652761"/>
    </source>
</evidence>
<gene>
    <name evidence="9" type="ORF">Taro_003003</name>
</gene>
<keyword evidence="4" id="KW-0227">DNA damage</keyword>
<reference evidence="9" key="1">
    <citation type="submission" date="2017-07" db="EMBL/GenBank/DDBJ databases">
        <title>Taro Niue Genome Assembly and Annotation.</title>
        <authorList>
            <person name="Atibalentja N."/>
            <person name="Keating K."/>
            <person name="Fields C.J."/>
        </authorList>
    </citation>
    <scope>NUCLEOTIDE SEQUENCE</scope>
    <source>
        <strain evidence="9">Niue_2</strain>
        <tissue evidence="9">Leaf</tissue>
    </source>
</reference>
<dbReference type="GO" id="GO:0005524">
    <property type="term" value="F:ATP binding"/>
    <property type="evidence" value="ECO:0007669"/>
    <property type="project" value="UniProtKB-KW"/>
</dbReference>
<feature type="region of interest" description="Disordered" evidence="8">
    <location>
        <begin position="1"/>
        <end position="67"/>
    </location>
</feature>
<dbReference type="GO" id="GO:0006281">
    <property type="term" value="P:DNA repair"/>
    <property type="evidence" value="ECO:0007669"/>
    <property type="project" value="InterPro"/>
</dbReference>
<dbReference type="GO" id="GO:0033314">
    <property type="term" value="P:mitotic DNA replication checkpoint signaling"/>
    <property type="evidence" value="ECO:0007669"/>
    <property type="project" value="TreeGrafter"/>
</dbReference>
<dbReference type="Gene3D" id="3.40.50.300">
    <property type="entry name" value="P-loop containing nucleotide triphosphate hydrolases"/>
    <property type="match status" value="1"/>
</dbReference>
<protein>
    <submittedName>
        <fullName evidence="9">Uncharacterized protein</fullName>
    </submittedName>
</protein>
<evidence type="ECO:0000256" key="4">
    <source>
        <dbReference type="ARBA" id="ARBA00022763"/>
    </source>
</evidence>
<dbReference type="GO" id="GO:0005634">
    <property type="term" value="C:nucleus"/>
    <property type="evidence" value="ECO:0007669"/>
    <property type="project" value="UniProtKB-SubCell"/>
</dbReference>
<comment type="caution">
    <text evidence="9">The sequence shown here is derived from an EMBL/GenBank/DDBJ whole genome shotgun (WGS) entry which is preliminary data.</text>
</comment>
<comment type="similarity">
    <text evidence="2">Belongs to the rad17/RAD24 family.</text>
</comment>
<keyword evidence="3" id="KW-0547">Nucleotide-binding</keyword>
<dbReference type="GO" id="GO:0003682">
    <property type="term" value="F:chromatin binding"/>
    <property type="evidence" value="ECO:0007669"/>
    <property type="project" value="TreeGrafter"/>
</dbReference>
<dbReference type="Pfam" id="PF03215">
    <property type="entry name" value="Rad17"/>
    <property type="match status" value="1"/>
</dbReference>
<dbReference type="EMBL" id="NMUH01000075">
    <property type="protein sequence ID" value="MQL70684.1"/>
    <property type="molecule type" value="Genomic_DNA"/>
</dbReference>
<dbReference type="Proteomes" id="UP000652761">
    <property type="component" value="Unassembled WGS sequence"/>
</dbReference>
<evidence type="ECO:0000256" key="5">
    <source>
        <dbReference type="ARBA" id="ARBA00022840"/>
    </source>
</evidence>
<dbReference type="GO" id="GO:0003689">
    <property type="term" value="F:DNA clamp loader activity"/>
    <property type="evidence" value="ECO:0007669"/>
    <property type="project" value="TreeGrafter"/>
</dbReference>
<accession>A0A843TMG2</accession>
<evidence type="ECO:0000256" key="6">
    <source>
        <dbReference type="ARBA" id="ARBA00023242"/>
    </source>
</evidence>
<dbReference type="OrthoDB" id="10265971at2759"/>
<feature type="region of interest" description="Disordered" evidence="8">
    <location>
        <begin position="418"/>
        <end position="440"/>
    </location>
</feature>
<evidence type="ECO:0000256" key="8">
    <source>
        <dbReference type="SAM" id="MobiDB-lite"/>
    </source>
</evidence>
<evidence type="ECO:0000256" key="7">
    <source>
        <dbReference type="ARBA" id="ARBA00023306"/>
    </source>
</evidence>
<keyword evidence="10" id="KW-1185">Reference proteome</keyword>
<dbReference type="InterPro" id="IPR027417">
    <property type="entry name" value="P-loop_NTPase"/>
</dbReference>
<evidence type="ECO:0000313" key="9">
    <source>
        <dbReference type="EMBL" id="MQL70684.1"/>
    </source>
</evidence>
<comment type="subcellular location">
    <subcellularLocation>
        <location evidence="1">Nucleus</location>
    </subcellularLocation>
</comment>
<evidence type="ECO:0000256" key="1">
    <source>
        <dbReference type="ARBA" id="ARBA00004123"/>
    </source>
</evidence>
<dbReference type="AlphaFoldDB" id="A0A843TMG2"/>
<dbReference type="PANTHER" id="PTHR12172">
    <property type="entry name" value="CELL CYCLE CHECKPOINT PROTEIN RAD17"/>
    <property type="match status" value="1"/>
</dbReference>
<evidence type="ECO:0000256" key="2">
    <source>
        <dbReference type="ARBA" id="ARBA00006168"/>
    </source>
</evidence>
<proteinExistence type="inferred from homology"/>
<organism evidence="9 10">
    <name type="scientific">Colocasia esculenta</name>
    <name type="common">Wild taro</name>
    <name type="synonym">Arum esculentum</name>
    <dbReference type="NCBI Taxonomy" id="4460"/>
    <lineage>
        <taxon>Eukaryota</taxon>
        <taxon>Viridiplantae</taxon>
        <taxon>Streptophyta</taxon>
        <taxon>Embryophyta</taxon>
        <taxon>Tracheophyta</taxon>
        <taxon>Spermatophyta</taxon>
        <taxon>Magnoliopsida</taxon>
        <taxon>Liliopsida</taxon>
        <taxon>Araceae</taxon>
        <taxon>Aroideae</taxon>
        <taxon>Colocasieae</taxon>
        <taxon>Colocasia</taxon>
    </lineage>
</organism>
<dbReference type="GO" id="GO:0000077">
    <property type="term" value="P:DNA damage checkpoint signaling"/>
    <property type="evidence" value="ECO:0007669"/>
    <property type="project" value="TreeGrafter"/>
</dbReference>
<keyword evidence="5" id="KW-0067">ATP-binding</keyword>